<dbReference type="RefSeq" id="WP_151865741.1">
    <property type="nucleotide sequence ID" value="NZ_WBZB01000022.1"/>
</dbReference>
<evidence type="ECO:0000313" key="2">
    <source>
        <dbReference type="Proteomes" id="UP000465601"/>
    </source>
</evidence>
<comment type="caution">
    <text evidence="1">The sequence shown here is derived from an EMBL/GenBank/DDBJ whole genome shotgun (WGS) entry which is preliminary data.</text>
</comment>
<dbReference type="OrthoDB" id="9842990at2"/>
<proteinExistence type="predicted"/>
<accession>A0A833MA75</accession>
<gene>
    <name evidence="1" type="ORF">F8153_07505</name>
</gene>
<dbReference type="Proteomes" id="UP000465601">
    <property type="component" value="Unassembled WGS sequence"/>
</dbReference>
<dbReference type="EMBL" id="WBZB01000022">
    <property type="protein sequence ID" value="KAB3530256.1"/>
    <property type="molecule type" value="Genomic_DNA"/>
</dbReference>
<keyword evidence="2" id="KW-1185">Reference proteome</keyword>
<name>A0A833MA75_9FIRM</name>
<organism evidence="1 2">
    <name type="scientific">Alkaliphilus serpentinus</name>
    <dbReference type="NCBI Taxonomy" id="1482731"/>
    <lineage>
        <taxon>Bacteria</taxon>
        <taxon>Bacillati</taxon>
        <taxon>Bacillota</taxon>
        <taxon>Clostridia</taxon>
        <taxon>Peptostreptococcales</taxon>
        <taxon>Natronincolaceae</taxon>
        <taxon>Alkaliphilus</taxon>
    </lineage>
</organism>
<reference evidence="1 2" key="1">
    <citation type="submission" date="2019-10" db="EMBL/GenBank/DDBJ databases">
        <title>Alkaliphilus serpentinus sp. nov. and Alkaliphilus pronyensis sp. nov., two novel anaerobic alkaliphilic species isolated from the serpentinized-hosted hydrothermal field of the Prony Bay (New Caledonia).</title>
        <authorList>
            <person name="Postec A."/>
        </authorList>
    </citation>
    <scope>NUCLEOTIDE SEQUENCE [LARGE SCALE GENOMIC DNA]</scope>
    <source>
        <strain evidence="1 2">LacT</strain>
    </source>
</reference>
<protein>
    <submittedName>
        <fullName evidence="1">Uncharacterized protein</fullName>
    </submittedName>
</protein>
<dbReference type="AlphaFoldDB" id="A0A833MA75"/>
<sequence length="168" mass="19884">MENTFNNLLDTTHNKAVLESINPLLKLKPMEVINKGTILNFPNSYRRAPLEDVEIYFLFQYDKTAFYMECEGERDLNWILNDISCKLSITGEVLFLTLIVDKEKATFSFSLNENDEILSSLKFLQQKIFSIYYLLDQGENYCYLGYQRFRIREKDTTDIIFKIKKLIE</sequence>
<evidence type="ECO:0000313" key="1">
    <source>
        <dbReference type="EMBL" id="KAB3530256.1"/>
    </source>
</evidence>